<feature type="region of interest" description="Disordered" evidence="2">
    <location>
        <begin position="921"/>
        <end position="941"/>
    </location>
</feature>
<dbReference type="EMBL" id="LR214951">
    <property type="protein sequence ID" value="VEU59331.1"/>
    <property type="molecule type" value="Genomic_DNA"/>
</dbReference>
<evidence type="ECO:0000313" key="5">
    <source>
        <dbReference type="EMBL" id="VEU59331.1"/>
    </source>
</evidence>
<feature type="coiled-coil region" evidence="1">
    <location>
        <begin position="1098"/>
        <end position="1125"/>
    </location>
</feature>
<feature type="transmembrane region" description="Helical" evidence="3">
    <location>
        <begin position="1137"/>
        <end position="1160"/>
    </location>
</feature>
<evidence type="ECO:0000313" key="6">
    <source>
        <dbReference type="Proteomes" id="UP000289440"/>
    </source>
</evidence>
<evidence type="ECO:0000256" key="1">
    <source>
        <dbReference type="SAM" id="Coils"/>
    </source>
</evidence>
<dbReference type="NCBIfam" id="NF045892">
    <property type="entry name" value="ICE_Mbov_0399"/>
    <property type="match status" value="1"/>
</dbReference>
<dbReference type="Proteomes" id="UP000289440">
    <property type="component" value="Chromosome"/>
</dbReference>
<evidence type="ECO:0000256" key="4">
    <source>
        <dbReference type="SAM" id="SignalP"/>
    </source>
</evidence>
<evidence type="ECO:0000256" key="3">
    <source>
        <dbReference type="SAM" id="Phobius"/>
    </source>
</evidence>
<evidence type="ECO:0008006" key="7">
    <source>
        <dbReference type="Google" id="ProtNLM"/>
    </source>
</evidence>
<keyword evidence="6" id="KW-1185">Reference proteome</keyword>
<dbReference type="OrthoDB" id="400200at2"/>
<dbReference type="AlphaFoldDB" id="A0A449A4Z0"/>
<keyword evidence="3" id="KW-0812">Transmembrane</keyword>
<name>A0A449A4Z0_9BACT</name>
<keyword evidence="1" id="KW-0175">Coiled coil</keyword>
<gene>
    <name evidence="5" type="ORF">NCTC10166_00299</name>
</gene>
<accession>A0A449A4Z0</accession>
<feature type="compositionally biased region" description="Basic and acidic residues" evidence="2">
    <location>
        <begin position="924"/>
        <end position="939"/>
    </location>
</feature>
<organism evidence="5 6">
    <name type="scientific">Mesomycoplasma neurolyticum</name>
    <dbReference type="NCBI Taxonomy" id="2120"/>
    <lineage>
        <taxon>Bacteria</taxon>
        <taxon>Bacillati</taxon>
        <taxon>Mycoplasmatota</taxon>
        <taxon>Mycoplasmoidales</taxon>
        <taxon>Metamycoplasmataceae</taxon>
        <taxon>Mesomycoplasma</taxon>
    </lineage>
</organism>
<protein>
    <recommendedName>
        <fullName evidence="7">ICEF-II</fullName>
    </recommendedName>
</protein>
<reference evidence="5 6" key="1">
    <citation type="submission" date="2019-01" db="EMBL/GenBank/DDBJ databases">
        <authorList>
            <consortium name="Pathogen Informatics"/>
        </authorList>
    </citation>
    <scope>NUCLEOTIDE SEQUENCE [LARGE SCALE GENOMIC DNA]</scope>
    <source>
        <strain evidence="5 6">NCTC10166</strain>
    </source>
</reference>
<dbReference type="RefSeq" id="WP_129719731.1">
    <property type="nucleotide sequence ID" value="NZ_LR214951.1"/>
</dbReference>
<proteinExistence type="predicted"/>
<keyword evidence="4" id="KW-0732">Signal</keyword>
<keyword evidence="3" id="KW-1133">Transmembrane helix</keyword>
<feature type="chain" id="PRO_5019236598" description="ICEF-II" evidence="4">
    <location>
        <begin position="26"/>
        <end position="1166"/>
    </location>
</feature>
<keyword evidence="3" id="KW-0472">Membrane</keyword>
<dbReference type="KEGG" id="mnu:NCTC10166_00299"/>
<evidence type="ECO:0000256" key="2">
    <source>
        <dbReference type="SAM" id="MobiDB-lite"/>
    </source>
</evidence>
<feature type="signal peptide" evidence="4">
    <location>
        <begin position="1"/>
        <end position="25"/>
    </location>
</feature>
<sequence length="1166" mass="138212">MNKKLKIPMLLFSTTLISIPFFAMSASIQKVIKNKIIHIPKKRYNVHYNTTYGGTYFDNIHFFGESYFGLVGLTKTKDWYNIKYNDLLENISSHFDNFNIYDLTRSYKNQIIDSFSSLKNKYFKYFKFIITSKIFDDEKRIGNYLSNNRYQAAYEASVPIEFWIDIEYKLADLNEPIENINKTKTVINNKNLNNEFVLTSYNNSKNIFDKSKLNFNDENYKSNDQQVKEKNQEILNLVNKNNNIDPYFQLNYEIVPNISKQYYELIAKYKIGNIDKTVSVANIEYKFKNANILQGIENQIKYISGVYPELKEPTKYKIIEHEIPEKIDDLKVDLLYFGKDFYQTLPRVEFTTNSASNEVLFINDEPVPTIDNIFVYQFQDKKLLKQNYNILKKLRSTYDNYNKTHDQKDLEKYNIAKQEWDNINTYKVEIKKFNAKTKNWNTIYIKNVVVASQMDELIELKFYAWNPEKNLEQKTIIEQYLKDPNGHFILDENGQRIKNPKFNPLINVQTGTNPEIVVLFANRSNTKPFYFDDGWFNLQNPLNSKGEIENVKYDQIFPEYSHKIIAEAHVVYGGVNLQLSDEIEKFEVWNLIPNEKGVRFWTKNQKYSKTGNINYYKNKNNVYSELGLSLFLAKTKNGLTKAKIVLIKENKGSITKEYNDEKFTTIENSTGVSFWEYHWGKQLLIYLSTKFNISENNSKKLSYEEILNYWKLYVNDVFQNTKIVGIRPIVNTSEIKNLFSSNLKPKNNQQKDILIKQALKFISMPYYRFIKTNVELTDNKIIFNFEPLTNFIVMEISKIEIDIEYGNFLDIFINKDKIKNFYLKNNNITEEDLNLPSNNFFNKEIYENLIINNLIINKFMGENGFFNGRINFKFKLKENKNFFYDDKWYSVFFESQKNLKKNTYNFENENKSNNEEYILAPNFSDDKNDENSNNKKIDEISNTSTNDEIDKILKDLDEKLELNPNYDINENNKKQLNDFFEKKDIDEYLNNLNLKNKDKIKELIKNGILTEEELKNILENLDIVKLNKILLKNNDLSDVYLAIENNLIEQFNKFKIDFKKFLKIQNPEKIKLLVKKDLLNNIILKIGFKDSVFDNIFDVEVENDLTKLTEELDKLNINSENENKSKIINFFNKKENLYWFVPLLIISIVGVSVLAWILIIRKRRID</sequence>